<comment type="subunit">
    <text evidence="9">Forms a complex with TatC.</text>
</comment>
<dbReference type="HAMAP" id="MF_00236">
    <property type="entry name" value="TatA_E"/>
    <property type="match status" value="1"/>
</dbReference>
<keyword evidence="8 9" id="KW-0472">Membrane</keyword>
<evidence type="ECO:0000256" key="2">
    <source>
        <dbReference type="ARBA" id="ARBA00022448"/>
    </source>
</evidence>
<keyword evidence="2 9" id="KW-0813">Transport</keyword>
<evidence type="ECO:0000256" key="5">
    <source>
        <dbReference type="ARBA" id="ARBA00022927"/>
    </source>
</evidence>
<dbReference type="NCBIfam" id="NF011430">
    <property type="entry name" value="PRK14861.1"/>
    <property type="match status" value="1"/>
</dbReference>
<evidence type="ECO:0000256" key="4">
    <source>
        <dbReference type="ARBA" id="ARBA00022692"/>
    </source>
</evidence>
<accession>A0ABV7A5F9</accession>
<dbReference type="Gene3D" id="1.20.5.3310">
    <property type="match status" value="1"/>
</dbReference>
<comment type="caution">
    <text evidence="10">The sequence shown here is derived from an EMBL/GenBank/DDBJ whole genome shotgun (WGS) entry which is preliminary data.</text>
</comment>
<proteinExistence type="inferred from homology"/>
<evidence type="ECO:0000313" key="10">
    <source>
        <dbReference type="EMBL" id="MFC2948064.1"/>
    </source>
</evidence>
<sequence length="81" mass="8688">MMNIGIPGLILILLIALIIFGPSKLPQLGKAVGQTLSEFKRSTNDILDDVKEPIDKVNDIASDAVKVDAAKEEGNITKKNS</sequence>
<evidence type="ECO:0000256" key="6">
    <source>
        <dbReference type="ARBA" id="ARBA00022989"/>
    </source>
</evidence>
<keyword evidence="5 9" id="KW-0653">Protein transport</keyword>
<dbReference type="InterPro" id="IPR006312">
    <property type="entry name" value="TatA/E"/>
</dbReference>
<evidence type="ECO:0000256" key="7">
    <source>
        <dbReference type="ARBA" id="ARBA00023010"/>
    </source>
</evidence>
<keyword evidence="3 9" id="KW-1003">Cell membrane</keyword>
<keyword evidence="7 9" id="KW-0811">Translocation</keyword>
<keyword evidence="6 9" id="KW-1133">Transmembrane helix</keyword>
<evidence type="ECO:0000256" key="1">
    <source>
        <dbReference type="ARBA" id="ARBA00004162"/>
    </source>
</evidence>
<evidence type="ECO:0000256" key="8">
    <source>
        <dbReference type="ARBA" id="ARBA00023136"/>
    </source>
</evidence>
<comment type="subcellular location">
    <subcellularLocation>
        <location evidence="1 9">Cell membrane</location>
        <topology evidence="1 9">Single-pass membrane protein</topology>
    </subcellularLocation>
</comment>
<keyword evidence="4 9" id="KW-0812">Transmembrane</keyword>
<dbReference type="PRINTS" id="PR01506">
    <property type="entry name" value="TATBPROTEIN"/>
</dbReference>
<dbReference type="PANTHER" id="PTHR42982">
    <property type="entry name" value="SEC-INDEPENDENT PROTEIN TRANSLOCASE PROTEIN TATA"/>
    <property type="match status" value="1"/>
</dbReference>
<keyword evidence="11" id="KW-1185">Reference proteome</keyword>
<organism evidence="10 11">
    <name type="scientific">Virgibacillus sediminis</name>
    <dbReference type="NCBI Taxonomy" id="202260"/>
    <lineage>
        <taxon>Bacteria</taxon>
        <taxon>Bacillati</taxon>
        <taxon>Bacillota</taxon>
        <taxon>Bacilli</taxon>
        <taxon>Bacillales</taxon>
        <taxon>Bacillaceae</taxon>
        <taxon>Virgibacillus</taxon>
    </lineage>
</organism>
<dbReference type="Pfam" id="PF02416">
    <property type="entry name" value="TatA_B_E"/>
    <property type="match status" value="1"/>
</dbReference>
<comment type="function">
    <text evidence="9">Part of the twin-arginine translocation (Tat) system that transports large folded proteins containing a characteristic twin-arginine motif in their signal peptide across membranes. TatA could form the protein-conducting channel of the Tat system.</text>
</comment>
<evidence type="ECO:0000256" key="9">
    <source>
        <dbReference type="HAMAP-Rule" id="MF_00236"/>
    </source>
</evidence>
<dbReference type="NCBIfam" id="TIGR01411">
    <property type="entry name" value="tatAE"/>
    <property type="match status" value="1"/>
</dbReference>
<dbReference type="PANTHER" id="PTHR42982:SF1">
    <property type="entry name" value="SEC-INDEPENDENT PROTEIN TRANSLOCASE PROTEIN TATA"/>
    <property type="match status" value="1"/>
</dbReference>
<evidence type="ECO:0000256" key="3">
    <source>
        <dbReference type="ARBA" id="ARBA00022475"/>
    </source>
</evidence>
<dbReference type="RefSeq" id="WP_390304593.1">
    <property type="nucleotide sequence ID" value="NZ_JBHRRZ010000012.1"/>
</dbReference>
<protein>
    <recommendedName>
        <fullName evidence="9">Sec-independent protein translocase protein TatA</fullName>
    </recommendedName>
</protein>
<comment type="similarity">
    <text evidence="9">Belongs to the TatA/E family.</text>
</comment>
<evidence type="ECO:0000313" key="11">
    <source>
        <dbReference type="Proteomes" id="UP001595387"/>
    </source>
</evidence>
<dbReference type="EMBL" id="JBHRRZ010000012">
    <property type="protein sequence ID" value="MFC2948064.1"/>
    <property type="molecule type" value="Genomic_DNA"/>
</dbReference>
<dbReference type="Proteomes" id="UP001595387">
    <property type="component" value="Unassembled WGS sequence"/>
</dbReference>
<name>A0ABV7A5F9_9BACI</name>
<dbReference type="InterPro" id="IPR003369">
    <property type="entry name" value="TatA/B/E"/>
</dbReference>
<gene>
    <name evidence="9 10" type="primary">tatA</name>
    <name evidence="10" type="ORF">ACFODW_06870</name>
</gene>
<reference evidence="11" key="1">
    <citation type="journal article" date="2019" name="Int. J. Syst. Evol. Microbiol.">
        <title>The Global Catalogue of Microorganisms (GCM) 10K type strain sequencing project: providing services to taxonomists for standard genome sequencing and annotation.</title>
        <authorList>
            <consortium name="The Broad Institute Genomics Platform"/>
            <consortium name="The Broad Institute Genome Sequencing Center for Infectious Disease"/>
            <person name="Wu L."/>
            <person name="Ma J."/>
        </authorList>
    </citation>
    <scope>NUCLEOTIDE SEQUENCE [LARGE SCALE GENOMIC DNA]</scope>
    <source>
        <strain evidence="11">KCTC 13193</strain>
    </source>
</reference>